<keyword evidence="3" id="KW-1185">Reference proteome</keyword>
<protein>
    <submittedName>
        <fullName evidence="2">Uncharacterized protein</fullName>
    </submittedName>
</protein>
<comment type="caution">
    <text evidence="2">The sequence shown here is derived from an EMBL/GenBank/DDBJ whole genome shotgun (WGS) entry which is preliminary data.</text>
</comment>
<proteinExistence type="predicted"/>
<sequence length="66" mass="6944">MMTSVGQSGPPLGPRGVAEQSVILQYGALRIRPLLSAQSVRHATPVGPSRCYASGSSHRRFSQHGG</sequence>
<evidence type="ECO:0000313" key="2">
    <source>
        <dbReference type="EMBL" id="KAJ1119601.1"/>
    </source>
</evidence>
<evidence type="ECO:0000313" key="3">
    <source>
        <dbReference type="Proteomes" id="UP001066276"/>
    </source>
</evidence>
<dbReference type="AlphaFoldDB" id="A0AAV7NU22"/>
<gene>
    <name evidence="2" type="ORF">NDU88_007786</name>
</gene>
<name>A0AAV7NU22_PLEWA</name>
<reference evidence="2" key="1">
    <citation type="journal article" date="2022" name="bioRxiv">
        <title>Sequencing and chromosome-scale assembly of the giantPleurodeles waltlgenome.</title>
        <authorList>
            <person name="Brown T."/>
            <person name="Elewa A."/>
            <person name="Iarovenko S."/>
            <person name="Subramanian E."/>
            <person name="Araus A.J."/>
            <person name="Petzold A."/>
            <person name="Susuki M."/>
            <person name="Suzuki K.-i.T."/>
            <person name="Hayashi T."/>
            <person name="Toyoda A."/>
            <person name="Oliveira C."/>
            <person name="Osipova E."/>
            <person name="Leigh N.D."/>
            <person name="Simon A."/>
            <person name="Yun M.H."/>
        </authorList>
    </citation>
    <scope>NUCLEOTIDE SEQUENCE</scope>
    <source>
        <strain evidence="2">20211129_DDA</strain>
        <tissue evidence="2">Liver</tissue>
    </source>
</reference>
<accession>A0AAV7NU22</accession>
<dbReference type="EMBL" id="JANPWB010000012">
    <property type="protein sequence ID" value="KAJ1119601.1"/>
    <property type="molecule type" value="Genomic_DNA"/>
</dbReference>
<feature type="compositionally biased region" description="Basic residues" evidence="1">
    <location>
        <begin position="57"/>
        <end position="66"/>
    </location>
</feature>
<organism evidence="2 3">
    <name type="scientific">Pleurodeles waltl</name>
    <name type="common">Iberian ribbed newt</name>
    <dbReference type="NCBI Taxonomy" id="8319"/>
    <lineage>
        <taxon>Eukaryota</taxon>
        <taxon>Metazoa</taxon>
        <taxon>Chordata</taxon>
        <taxon>Craniata</taxon>
        <taxon>Vertebrata</taxon>
        <taxon>Euteleostomi</taxon>
        <taxon>Amphibia</taxon>
        <taxon>Batrachia</taxon>
        <taxon>Caudata</taxon>
        <taxon>Salamandroidea</taxon>
        <taxon>Salamandridae</taxon>
        <taxon>Pleurodelinae</taxon>
        <taxon>Pleurodeles</taxon>
    </lineage>
</organism>
<evidence type="ECO:0000256" key="1">
    <source>
        <dbReference type="SAM" id="MobiDB-lite"/>
    </source>
</evidence>
<dbReference type="Proteomes" id="UP001066276">
    <property type="component" value="Chromosome 8"/>
</dbReference>
<feature type="region of interest" description="Disordered" evidence="1">
    <location>
        <begin position="44"/>
        <end position="66"/>
    </location>
</feature>